<feature type="binding site" evidence="8">
    <location>
        <position position="165"/>
    </location>
    <ligand>
        <name>a divalent metal cation</name>
        <dbReference type="ChEBI" id="CHEBI:60240"/>
        <label>1</label>
    </ligand>
</feature>
<comment type="catalytic activity">
    <reaction evidence="8">
        <text>NADH + H2O = reduced beta-nicotinamide D-ribonucleotide + AMP + 2 H(+)</text>
        <dbReference type="Rhea" id="RHEA:48868"/>
        <dbReference type="ChEBI" id="CHEBI:15377"/>
        <dbReference type="ChEBI" id="CHEBI:15378"/>
        <dbReference type="ChEBI" id="CHEBI:57945"/>
        <dbReference type="ChEBI" id="CHEBI:90832"/>
        <dbReference type="ChEBI" id="CHEBI:456215"/>
        <dbReference type="EC" id="3.6.1.22"/>
    </reaction>
</comment>
<sequence>MPSTDLSGGLAVAHFRMSFLSDQHSLLFPREWLREQLGKTYIAEQGIGHLNGEAVYVFELAEALELPGLSLENMRHFMMDGRLVLFRLLAFASQIGTWAREHRFCGSCGQAMQQAVGHRMMQCQPCRVQQYPRLSPCMIVVVTRGDEILLGRSPRFISGMYSALAGYAEPNETIEHCVEREVREEVSLEIENIRYITSQNWPFPHSMMFGFHAQYKSGEIIPQPDEIEDAQWFNIHDLPPLPAKNTIARYLIDLYLAQRLGHVEPVLPG</sequence>
<gene>
    <name evidence="8 10" type="primary">nudC</name>
    <name evidence="10" type="ORF">O6P33_08305</name>
</gene>
<dbReference type="GO" id="GO:0005829">
    <property type="term" value="C:cytosol"/>
    <property type="evidence" value="ECO:0007669"/>
    <property type="project" value="TreeGrafter"/>
</dbReference>
<evidence type="ECO:0000259" key="9">
    <source>
        <dbReference type="PROSITE" id="PS51462"/>
    </source>
</evidence>
<feature type="binding site" evidence="8">
    <location>
        <position position="185"/>
    </location>
    <ligand>
        <name>a divalent metal cation</name>
        <dbReference type="ChEBI" id="CHEBI:60240"/>
        <label>1</label>
    </ligand>
</feature>
<feature type="binding site" evidence="8">
    <location>
        <position position="185"/>
    </location>
    <ligand>
        <name>a divalent metal cation</name>
        <dbReference type="ChEBI" id="CHEBI:60240"/>
        <label>3</label>
    </ligand>
</feature>
<evidence type="ECO:0000256" key="8">
    <source>
        <dbReference type="HAMAP-Rule" id="MF_00297"/>
    </source>
</evidence>
<dbReference type="InterPro" id="IPR015375">
    <property type="entry name" value="NADH_PPase-like_N"/>
</dbReference>
<dbReference type="InterPro" id="IPR022925">
    <property type="entry name" value="RNA_Hydrolase_NudC"/>
</dbReference>
<dbReference type="InterPro" id="IPR015797">
    <property type="entry name" value="NUDIX_hydrolase-like_dom_sf"/>
</dbReference>
<dbReference type="GO" id="GO:0000210">
    <property type="term" value="F:NAD+ diphosphatase activity"/>
    <property type="evidence" value="ECO:0007669"/>
    <property type="project" value="UniProtKB-UniRule"/>
</dbReference>
<evidence type="ECO:0000256" key="7">
    <source>
        <dbReference type="ARBA" id="ARBA00023679"/>
    </source>
</evidence>
<dbReference type="CDD" id="cd03429">
    <property type="entry name" value="NUDIX_NADH_pyrophosphatase_Nudt13"/>
    <property type="match status" value="1"/>
</dbReference>
<evidence type="ECO:0000256" key="5">
    <source>
        <dbReference type="ARBA" id="ARBA00023027"/>
    </source>
</evidence>
<comment type="cofactor">
    <cofactor evidence="8">
        <name>Mg(2+)</name>
        <dbReference type="ChEBI" id="CHEBI:18420"/>
    </cofactor>
    <cofactor evidence="8">
        <name>Mn(2+)</name>
        <dbReference type="ChEBI" id="CHEBI:29035"/>
    </cofactor>
    <text evidence="8">Divalent metal cations. Mg(2+) or Mn(2+).</text>
</comment>
<keyword evidence="5 8" id="KW-0520">NAD</keyword>
<proteinExistence type="inferred from homology"/>
<dbReference type="EC" id="3.6.1.-" evidence="8"/>
<reference evidence="10 11" key="1">
    <citation type="submission" date="2022-12" db="EMBL/GenBank/DDBJ databases">
        <title>Coexistence and Characterization of a Novel Tigecycline Resistance gene tet(X) variant and blaNDM-1 in a Pseudomonas caeni Isolate of Chicken Origin.</title>
        <authorList>
            <person name="Lu X."/>
            <person name="Zhang L."/>
            <person name="Li R."/>
            <person name="Wang Z."/>
        </authorList>
    </citation>
    <scope>NUCLEOTIDE SEQUENCE [LARGE SCALE GENOMIC DNA]</scope>
    <source>
        <strain evidence="10 11">CE14</strain>
    </source>
</reference>
<comment type="caution">
    <text evidence="8">Lacks conserved residue(s) required for the propagation of feature annotation.</text>
</comment>
<dbReference type="KEGG" id="dce:O6P33_08305"/>
<accession>A0AAF0AKI7</accession>
<feature type="binding site" evidence="8">
    <location>
        <position position="105"/>
    </location>
    <ligand>
        <name>Zn(2+)</name>
        <dbReference type="ChEBI" id="CHEBI:29105"/>
    </ligand>
</feature>
<evidence type="ECO:0000256" key="2">
    <source>
        <dbReference type="ARBA" id="ARBA00022723"/>
    </source>
</evidence>
<feature type="binding site" evidence="8">
    <location>
        <position position="181"/>
    </location>
    <ligand>
        <name>a divalent metal cation</name>
        <dbReference type="ChEBI" id="CHEBI:60240"/>
        <label>2</label>
    </ligand>
</feature>
<dbReference type="EC" id="3.6.1.22" evidence="8"/>
<dbReference type="Gene3D" id="3.90.79.10">
    <property type="entry name" value="Nucleoside Triphosphate Pyrophosphohydrolase"/>
    <property type="match status" value="1"/>
</dbReference>
<dbReference type="Gene3D" id="3.90.79.20">
    <property type="match status" value="1"/>
</dbReference>
<comment type="catalytic activity">
    <reaction evidence="7">
        <text>a 5'-end NAD(+)-phospho-ribonucleoside in mRNA + H2O = a 5'-end phospho-adenosine-phospho-ribonucleoside in mRNA + beta-nicotinamide D-ribonucleotide + 2 H(+)</text>
        <dbReference type="Rhea" id="RHEA:60876"/>
        <dbReference type="Rhea" id="RHEA-COMP:15698"/>
        <dbReference type="Rhea" id="RHEA-COMP:15719"/>
        <dbReference type="ChEBI" id="CHEBI:14649"/>
        <dbReference type="ChEBI" id="CHEBI:15377"/>
        <dbReference type="ChEBI" id="CHEBI:15378"/>
        <dbReference type="ChEBI" id="CHEBI:144029"/>
        <dbReference type="ChEBI" id="CHEBI:144051"/>
    </reaction>
    <physiologicalReaction direction="left-to-right" evidence="7">
        <dbReference type="Rhea" id="RHEA:60877"/>
    </physiologicalReaction>
</comment>
<dbReference type="PROSITE" id="PS51462">
    <property type="entry name" value="NUDIX"/>
    <property type="match status" value="1"/>
</dbReference>
<evidence type="ECO:0000256" key="1">
    <source>
        <dbReference type="ARBA" id="ARBA00009595"/>
    </source>
</evidence>
<evidence type="ECO:0000313" key="10">
    <source>
        <dbReference type="EMBL" id="WBE26575.1"/>
    </source>
</evidence>
<feature type="binding site" evidence="8">
    <location>
        <position position="181"/>
    </location>
    <ligand>
        <name>a divalent metal cation</name>
        <dbReference type="ChEBI" id="CHEBI:60240"/>
        <label>3</label>
    </ligand>
</feature>
<dbReference type="GO" id="GO:0019677">
    <property type="term" value="P:NAD+ catabolic process"/>
    <property type="evidence" value="ECO:0007669"/>
    <property type="project" value="TreeGrafter"/>
</dbReference>
<dbReference type="EMBL" id="CP114976">
    <property type="protein sequence ID" value="WBE26575.1"/>
    <property type="molecule type" value="Genomic_DNA"/>
</dbReference>
<dbReference type="GO" id="GO:0030145">
    <property type="term" value="F:manganese ion binding"/>
    <property type="evidence" value="ECO:0007669"/>
    <property type="project" value="UniProtKB-UniRule"/>
</dbReference>
<dbReference type="HAMAP" id="MF_00297">
    <property type="entry name" value="Nudix_NudC"/>
    <property type="match status" value="1"/>
</dbReference>
<protein>
    <recommendedName>
        <fullName evidence="8">NAD-capped RNA hydrolase NudC</fullName>
        <shortName evidence="8">DeNADding enzyme NudC</shortName>
        <ecNumber evidence="8">3.6.1.-</ecNumber>
    </recommendedName>
    <alternativeName>
        <fullName evidence="8">NADH pyrophosphatase</fullName>
        <ecNumber evidence="8">3.6.1.22</ecNumber>
    </alternativeName>
</protein>
<dbReference type="GO" id="GO:0000287">
    <property type="term" value="F:magnesium ion binding"/>
    <property type="evidence" value="ECO:0007669"/>
    <property type="project" value="UniProtKB-UniRule"/>
</dbReference>
<keyword evidence="4 8" id="KW-0460">Magnesium</keyword>
<feature type="domain" description="Nudix hydrolase" evidence="9">
    <location>
        <begin position="132"/>
        <end position="255"/>
    </location>
</feature>
<dbReference type="GO" id="GO:0035529">
    <property type="term" value="F:NADH pyrophosphatase activity"/>
    <property type="evidence" value="ECO:0007669"/>
    <property type="project" value="TreeGrafter"/>
</dbReference>
<comment type="function">
    <text evidence="8">mRNA decapping enzyme that specifically removes the nicotinamide adenine dinucleotide (NAD) cap from a subset of mRNAs by hydrolyzing the diphosphate linkage to produce nicotinamide mononucleotide (NMN) and 5' monophosphate mRNA. The NAD-cap is present at the 5'-end of some mRNAs and stabilizes RNA against 5'-processing. Has preference for mRNAs with a 5'-end purine. Catalyzes the hydrolysis of a broad range of dinucleotide pyrophosphates.</text>
</comment>
<feature type="binding site" evidence="8">
    <location>
        <position position="226"/>
    </location>
    <ligand>
        <name>a divalent metal cation</name>
        <dbReference type="ChEBI" id="CHEBI:60240"/>
        <label>1</label>
    </ligand>
</feature>
<feature type="binding site" evidence="8">
    <location>
        <position position="248"/>
    </location>
    <ligand>
        <name>substrate</name>
    </ligand>
</feature>
<feature type="binding site" evidence="8">
    <location>
        <position position="226"/>
    </location>
    <ligand>
        <name>a divalent metal cation</name>
        <dbReference type="ChEBI" id="CHEBI:60240"/>
        <label>3</label>
    </ligand>
</feature>
<keyword evidence="6 8" id="KW-0464">Manganese</keyword>
<dbReference type="InterPro" id="IPR049734">
    <property type="entry name" value="NudC-like_C"/>
</dbReference>
<comment type="catalytic activity">
    <reaction evidence="8">
        <text>NAD(+) + H2O = beta-nicotinamide D-ribonucleotide + AMP + 2 H(+)</text>
        <dbReference type="Rhea" id="RHEA:11800"/>
        <dbReference type="ChEBI" id="CHEBI:14649"/>
        <dbReference type="ChEBI" id="CHEBI:15377"/>
        <dbReference type="ChEBI" id="CHEBI:15378"/>
        <dbReference type="ChEBI" id="CHEBI:57540"/>
        <dbReference type="ChEBI" id="CHEBI:456215"/>
        <dbReference type="EC" id="3.6.1.22"/>
    </reaction>
</comment>
<feature type="binding site" evidence="8">
    <location>
        <position position="123"/>
    </location>
    <ligand>
        <name>Zn(2+)</name>
        <dbReference type="ChEBI" id="CHEBI:29105"/>
    </ligand>
</feature>
<dbReference type="PANTHER" id="PTHR42904">
    <property type="entry name" value="NUDIX HYDROLASE, NUDC SUBFAMILY"/>
    <property type="match status" value="1"/>
</dbReference>
<name>A0AAF0AKI7_9GAMM</name>
<dbReference type="NCBIfam" id="NF001299">
    <property type="entry name" value="PRK00241.1"/>
    <property type="match status" value="1"/>
</dbReference>
<dbReference type="Pfam" id="PF09296">
    <property type="entry name" value="NUDIX-like"/>
    <property type="match status" value="1"/>
</dbReference>
<comment type="subunit">
    <text evidence="8">Homodimer.</text>
</comment>
<feature type="binding site" evidence="8">
    <location>
        <begin position="199"/>
        <end position="206"/>
    </location>
    <ligand>
        <name>substrate</name>
    </ligand>
</feature>
<dbReference type="InterPro" id="IPR015376">
    <property type="entry name" value="Znr_NADH_PPase"/>
</dbReference>
<feature type="binding site" evidence="8">
    <location>
        <position position="75"/>
    </location>
    <ligand>
        <name>substrate</name>
    </ligand>
</feature>
<comment type="cofactor">
    <cofactor evidence="8">
        <name>Zn(2+)</name>
        <dbReference type="ChEBI" id="CHEBI:29105"/>
    </cofactor>
    <text evidence="8">Binds 1 zinc ion per subunit.</text>
</comment>
<feature type="binding site" evidence="8">
    <location>
        <position position="126"/>
    </location>
    <ligand>
        <name>Zn(2+)</name>
        <dbReference type="ChEBI" id="CHEBI:29105"/>
    </ligand>
</feature>
<keyword evidence="11" id="KW-1185">Reference proteome</keyword>
<keyword evidence="3 8" id="KW-0378">Hydrolase</keyword>
<comment type="similarity">
    <text evidence="1 8">Belongs to the Nudix hydrolase family. NudC subfamily.</text>
</comment>
<keyword evidence="2 8" id="KW-0479">Metal-binding</keyword>
<dbReference type="AlphaFoldDB" id="A0AAF0AKI7"/>
<feature type="binding site" evidence="8">
    <location>
        <position position="131"/>
    </location>
    <ligand>
        <name>substrate</name>
    </ligand>
</feature>
<evidence type="ECO:0000256" key="4">
    <source>
        <dbReference type="ARBA" id="ARBA00022842"/>
    </source>
</evidence>
<dbReference type="Proteomes" id="UP001212189">
    <property type="component" value="Chromosome"/>
</dbReference>
<dbReference type="InterPro" id="IPR000086">
    <property type="entry name" value="NUDIX_hydrolase_dom"/>
</dbReference>
<dbReference type="Pfam" id="PF00293">
    <property type="entry name" value="NUDIX"/>
    <property type="match status" value="1"/>
</dbReference>
<keyword evidence="8" id="KW-0862">Zinc</keyword>
<dbReference type="PANTHER" id="PTHR42904:SF6">
    <property type="entry name" value="NAD-CAPPED RNA HYDROLASE NUDT12"/>
    <property type="match status" value="1"/>
</dbReference>
<dbReference type="GO" id="GO:0008270">
    <property type="term" value="F:zinc ion binding"/>
    <property type="evidence" value="ECO:0007669"/>
    <property type="project" value="UniProtKB-UniRule"/>
</dbReference>
<evidence type="ECO:0000256" key="6">
    <source>
        <dbReference type="ARBA" id="ARBA00023211"/>
    </source>
</evidence>
<evidence type="ECO:0000313" key="11">
    <source>
        <dbReference type="Proteomes" id="UP001212189"/>
    </source>
</evidence>
<dbReference type="InterPro" id="IPR050241">
    <property type="entry name" value="NAD-cap_RNA_hydrolase_NudC"/>
</dbReference>
<dbReference type="Pfam" id="PF09297">
    <property type="entry name" value="Zn_ribbon_NUD"/>
    <property type="match status" value="1"/>
</dbReference>
<dbReference type="SUPFAM" id="SSF55811">
    <property type="entry name" value="Nudix"/>
    <property type="match status" value="2"/>
</dbReference>
<organism evidence="10 11">
    <name type="scientific">Denitrificimonas caeni</name>
    <dbReference type="NCBI Taxonomy" id="521720"/>
    <lineage>
        <taxon>Bacteria</taxon>
        <taxon>Pseudomonadati</taxon>
        <taxon>Pseudomonadota</taxon>
        <taxon>Gammaproteobacteria</taxon>
        <taxon>Pseudomonadales</taxon>
        <taxon>Pseudomonadaceae</taxon>
        <taxon>Denitrificimonas</taxon>
    </lineage>
</organism>
<dbReference type="GO" id="GO:0006742">
    <property type="term" value="P:NADP+ catabolic process"/>
    <property type="evidence" value="ECO:0007669"/>
    <property type="project" value="TreeGrafter"/>
</dbReference>
<feature type="binding site" evidence="8">
    <location>
        <position position="108"/>
    </location>
    <ligand>
        <name>Zn(2+)</name>
        <dbReference type="ChEBI" id="CHEBI:29105"/>
    </ligand>
</feature>
<feature type="short sequence motif" description="Nudix box" evidence="8">
    <location>
        <begin position="166"/>
        <end position="187"/>
    </location>
</feature>
<evidence type="ECO:0000256" key="3">
    <source>
        <dbReference type="ARBA" id="ARBA00022801"/>
    </source>
</evidence>